<dbReference type="PANTHER" id="PTHR43094:SF1">
    <property type="entry name" value="AMINOTRANSFERASE CLASS-III"/>
    <property type="match status" value="1"/>
</dbReference>
<dbReference type="GO" id="GO:0030170">
    <property type="term" value="F:pyridoxal phosphate binding"/>
    <property type="evidence" value="ECO:0007669"/>
    <property type="project" value="InterPro"/>
</dbReference>
<organism evidence="4 5">
    <name type="scientific">Ruicaihuangia caeni</name>
    <dbReference type="NCBI Taxonomy" id="3042517"/>
    <lineage>
        <taxon>Bacteria</taxon>
        <taxon>Bacillati</taxon>
        <taxon>Actinomycetota</taxon>
        <taxon>Actinomycetes</taxon>
        <taxon>Micrococcales</taxon>
        <taxon>Microbacteriaceae</taxon>
        <taxon>Ruicaihuangia</taxon>
    </lineage>
</organism>
<dbReference type="InterPro" id="IPR015421">
    <property type="entry name" value="PyrdxlP-dep_Trfase_major"/>
</dbReference>
<name>A0AAW6T877_9MICO</name>
<keyword evidence="2 3" id="KW-0663">Pyridoxal phosphate</keyword>
<dbReference type="Pfam" id="PF00202">
    <property type="entry name" value="Aminotran_3"/>
    <property type="match status" value="1"/>
</dbReference>
<comment type="caution">
    <text evidence="4">The sequence shown here is derived from an EMBL/GenBank/DDBJ whole genome shotgun (WGS) entry which is preliminary data.</text>
</comment>
<dbReference type="PANTHER" id="PTHR43094">
    <property type="entry name" value="AMINOTRANSFERASE"/>
    <property type="match status" value="1"/>
</dbReference>
<evidence type="ECO:0000256" key="3">
    <source>
        <dbReference type="RuleBase" id="RU003560"/>
    </source>
</evidence>
<dbReference type="CDD" id="cd00610">
    <property type="entry name" value="OAT_like"/>
    <property type="match status" value="1"/>
</dbReference>
<protein>
    <submittedName>
        <fullName evidence="4">Aspartate aminotransferase family protein</fullName>
    </submittedName>
</protein>
<dbReference type="GO" id="GO:0008483">
    <property type="term" value="F:transaminase activity"/>
    <property type="evidence" value="ECO:0007669"/>
    <property type="project" value="UniProtKB-KW"/>
</dbReference>
<reference evidence="4 5" key="1">
    <citation type="submission" date="2023-04" db="EMBL/GenBank/DDBJ databases">
        <title>Klugiella caeni sp. nov. isolated from the sludge of biochemical tank.</title>
        <authorList>
            <person name="Geng K."/>
        </authorList>
    </citation>
    <scope>NUCLEOTIDE SEQUENCE [LARGE SCALE GENOMIC DNA]</scope>
    <source>
        <strain evidence="4 5">YN-L-19</strain>
    </source>
</reference>
<evidence type="ECO:0000256" key="2">
    <source>
        <dbReference type="ARBA" id="ARBA00022898"/>
    </source>
</evidence>
<dbReference type="AlphaFoldDB" id="A0AAW6T877"/>
<accession>A0AAW6T877</accession>
<dbReference type="EMBL" id="JASATX010000004">
    <property type="protein sequence ID" value="MDI2099429.1"/>
    <property type="molecule type" value="Genomic_DNA"/>
</dbReference>
<dbReference type="InterPro" id="IPR049704">
    <property type="entry name" value="Aminotrans_3_PPA_site"/>
</dbReference>
<comment type="similarity">
    <text evidence="1 3">Belongs to the class-III pyridoxal-phosphate-dependent aminotransferase family.</text>
</comment>
<dbReference type="SUPFAM" id="SSF53383">
    <property type="entry name" value="PLP-dependent transferases"/>
    <property type="match status" value="1"/>
</dbReference>
<dbReference type="PIRSF" id="PIRSF000521">
    <property type="entry name" value="Transaminase_4ab_Lys_Orn"/>
    <property type="match status" value="1"/>
</dbReference>
<dbReference type="InterPro" id="IPR005814">
    <property type="entry name" value="Aminotrans_3"/>
</dbReference>
<dbReference type="InterPro" id="IPR015422">
    <property type="entry name" value="PyrdxlP-dep_Trfase_small"/>
</dbReference>
<dbReference type="Gene3D" id="3.40.640.10">
    <property type="entry name" value="Type I PLP-dependent aspartate aminotransferase-like (Major domain)"/>
    <property type="match status" value="1"/>
</dbReference>
<dbReference type="RefSeq" id="WP_281489213.1">
    <property type="nucleotide sequence ID" value="NZ_JASATX010000004.1"/>
</dbReference>
<keyword evidence="4" id="KW-0032">Aminotransferase</keyword>
<evidence type="ECO:0000313" key="4">
    <source>
        <dbReference type="EMBL" id="MDI2099429.1"/>
    </source>
</evidence>
<dbReference type="Gene3D" id="3.90.1150.10">
    <property type="entry name" value="Aspartate Aminotransferase, domain 1"/>
    <property type="match status" value="1"/>
</dbReference>
<keyword evidence="5" id="KW-1185">Reference proteome</keyword>
<gene>
    <name evidence="4" type="ORF">QF206_10685</name>
</gene>
<dbReference type="PROSITE" id="PS00600">
    <property type="entry name" value="AA_TRANSFER_CLASS_3"/>
    <property type="match status" value="1"/>
</dbReference>
<dbReference type="Proteomes" id="UP001321506">
    <property type="component" value="Unassembled WGS sequence"/>
</dbReference>
<sequence>MTDTAVAAPTVFHRDLLRPHKAIARADGMYLYDADGKRYLDGVGGVAVNIIGHAVPEITAEIDQRREQLSFSYAAVFSNPWQEQLAESILEMSPFDRGSVFFASGGSEANEIAIKFARQYHLERGNARKWKVISRWQAYHGNTFATLGISGRPSWRSGFDPYFAPNPRVSAPYGYRAPVGLSDEALLDYWIEEFERVVFHEGAETIAAFIAEPVLGSSLVGVVPPAGYYERIRAICDRHDILFIADEVLAGYGRTGKNFSIDHWNAMPDIITAGKGIGSGYVPIAAVVLSERVADAFASGSGSHTQGYTFSGMPMACFIGTKVHAYLTEHGLVERSARMGEYLHARLREMQGRVEAVGEVRGIGLLGGVELVADRATRAPFSASERVARRVVDACEQRGLALLPGSPDADFGNGGDLIQISPAYVIDEAQIDELVGTLEEAIVEVAAAR</sequence>
<keyword evidence="4" id="KW-0808">Transferase</keyword>
<dbReference type="InterPro" id="IPR015424">
    <property type="entry name" value="PyrdxlP-dep_Trfase"/>
</dbReference>
<evidence type="ECO:0000256" key="1">
    <source>
        <dbReference type="ARBA" id="ARBA00008954"/>
    </source>
</evidence>
<proteinExistence type="inferred from homology"/>
<evidence type="ECO:0000313" key="5">
    <source>
        <dbReference type="Proteomes" id="UP001321506"/>
    </source>
</evidence>